<protein>
    <submittedName>
        <fullName evidence="7">RNA pyrophosphohydrolase</fullName>
    </submittedName>
</protein>
<keyword evidence="8" id="KW-1185">Reference proteome</keyword>
<dbReference type="SUPFAM" id="SSF55811">
    <property type="entry name" value="Nudix"/>
    <property type="match status" value="1"/>
</dbReference>
<reference evidence="7 8" key="1">
    <citation type="submission" date="2018-01" db="EMBL/GenBank/DDBJ databases">
        <title>Draft genome sequence of Nonomuraea sp. KC333.</title>
        <authorList>
            <person name="Sahin N."/>
            <person name="Saygin H."/>
            <person name="Ay H."/>
        </authorList>
    </citation>
    <scope>NUCLEOTIDE SEQUENCE [LARGE SCALE GENOMIC DNA]</scope>
    <source>
        <strain evidence="7 8">KC333</strain>
    </source>
</reference>
<dbReference type="CDD" id="cd04685">
    <property type="entry name" value="NUDIX_Hydrolase"/>
    <property type="match status" value="1"/>
</dbReference>
<feature type="domain" description="Nudix hydrolase" evidence="6">
    <location>
        <begin position="3"/>
        <end position="147"/>
    </location>
</feature>
<dbReference type="PANTHER" id="PTHR43046:SF12">
    <property type="entry name" value="GDP-MANNOSE MANNOSYL HYDROLASE"/>
    <property type="match status" value="1"/>
</dbReference>
<dbReference type="PROSITE" id="PS51462">
    <property type="entry name" value="NUDIX"/>
    <property type="match status" value="1"/>
</dbReference>
<dbReference type="Gene3D" id="3.90.79.10">
    <property type="entry name" value="Nucleoside Triphosphate Pyrophosphohydrolase"/>
    <property type="match status" value="1"/>
</dbReference>
<keyword evidence="4" id="KW-0460">Magnesium</keyword>
<proteinExistence type="inferred from homology"/>
<evidence type="ECO:0000256" key="3">
    <source>
        <dbReference type="ARBA" id="ARBA00022801"/>
    </source>
</evidence>
<dbReference type="EMBL" id="POUD01000039">
    <property type="protein sequence ID" value="PZG19401.1"/>
    <property type="molecule type" value="Genomic_DNA"/>
</dbReference>
<gene>
    <name evidence="7" type="ORF">C1J01_12445</name>
</gene>
<dbReference type="Pfam" id="PF00293">
    <property type="entry name" value="NUDIX"/>
    <property type="match status" value="1"/>
</dbReference>
<dbReference type="PROSITE" id="PS00893">
    <property type="entry name" value="NUDIX_BOX"/>
    <property type="match status" value="1"/>
</dbReference>
<sequence length="164" mass="17883">MVIERPSARVIMADPLGRVLLFRFVPPQPWPKEPAWHLPGGGIEAGETPAQAAVREALEETGHALDPADLGDPVAVNEGVWSNLGRDFHTVTTYFFARVQAPTVAPTVPEDHPEEEWLNGHRWWSAEELTATEERVFPPGLAALLPALPAGGRAAGVVRLPWTH</sequence>
<evidence type="ECO:0000313" key="7">
    <source>
        <dbReference type="EMBL" id="PZG19401.1"/>
    </source>
</evidence>
<comment type="caution">
    <text evidence="7">The sequence shown here is derived from an EMBL/GenBank/DDBJ whole genome shotgun (WGS) entry which is preliminary data.</text>
</comment>
<dbReference type="RefSeq" id="WP_111179099.1">
    <property type="nucleotide sequence ID" value="NZ_POUD01000039.1"/>
</dbReference>
<dbReference type="Proteomes" id="UP000249304">
    <property type="component" value="Unassembled WGS sequence"/>
</dbReference>
<dbReference type="PANTHER" id="PTHR43046">
    <property type="entry name" value="GDP-MANNOSE MANNOSYL HYDROLASE"/>
    <property type="match status" value="1"/>
</dbReference>
<dbReference type="GO" id="GO:0016787">
    <property type="term" value="F:hydrolase activity"/>
    <property type="evidence" value="ECO:0007669"/>
    <property type="project" value="UniProtKB-KW"/>
</dbReference>
<accession>A0A2W2EAE3</accession>
<keyword evidence="3 5" id="KW-0378">Hydrolase</keyword>
<evidence type="ECO:0000256" key="1">
    <source>
        <dbReference type="ARBA" id="ARBA00001946"/>
    </source>
</evidence>
<evidence type="ECO:0000256" key="4">
    <source>
        <dbReference type="ARBA" id="ARBA00022842"/>
    </source>
</evidence>
<dbReference type="InterPro" id="IPR020476">
    <property type="entry name" value="Nudix_hydrolase"/>
</dbReference>
<dbReference type="OrthoDB" id="3214694at2"/>
<dbReference type="InterPro" id="IPR015797">
    <property type="entry name" value="NUDIX_hydrolase-like_dom_sf"/>
</dbReference>
<dbReference type="InterPro" id="IPR000086">
    <property type="entry name" value="NUDIX_hydrolase_dom"/>
</dbReference>
<evidence type="ECO:0000313" key="8">
    <source>
        <dbReference type="Proteomes" id="UP000249304"/>
    </source>
</evidence>
<evidence type="ECO:0000256" key="2">
    <source>
        <dbReference type="ARBA" id="ARBA00005582"/>
    </source>
</evidence>
<dbReference type="PRINTS" id="PR00502">
    <property type="entry name" value="NUDIXFAMILY"/>
</dbReference>
<evidence type="ECO:0000259" key="6">
    <source>
        <dbReference type="PROSITE" id="PS51462"/>
    </source>
</evidence>
<dbReference type="AlphaFoldDB" id="A0A2W2EAE3"/>
<dbReference type="InterPro" id="IPR020084">
    <property type="entry name" value="NUDIX_hydrolase_CS"/>
</dbReference>
<comment type="cofactor">
    <cofactor evidence="1">
        <name>Mg(2+)</name>
        <dbReference type="ChEBI" id="CHEBI:18420"/>
    </cofactor>
</comment>
<name>A0A2W2EAE3_9ACTN</name>
<organism evidence="7 8">
    <name type="scientific">Nonomuraea aridisoli</name>
    <dbReference type="NCBI Taxonomy" id="2070368"/>
    <lineage>
        <taxon>Bacteria</taxon>
        <taxon>Bacillati</taxon>
        <taxon>Actinomycetota</taxon>
        <taxon>Actinomycetes</taxon>
        <taxon>Streptosporangiales</taxon>
        <taxon>Streptosporangiaceae</taxon>
        <taxon>Nonomuraea</taxon>
    </lineage>
</organism>
<evidence type="ECO:0000256" key="5">
    <source>
        <dbReference type="RuleBase" id="RU003476"/>
    </source>
</evidence>
<comment type="similarity">
    <text evidence="2 5">Belongs to the Nudix hydrolase family.</text>
</comment>